<evidence type="ECO:0000313" key="3">
    <source>
        <dbReference type="Proteomes" id="UP000320421"/>
    </source>
</evidence>
<gene>
    <name evidence="2" type="ORF">HG66A1_37850</name>
</gene>
<keyword evidence="1" id="KW-0732">Signal</keyword>
<protein>
    <submittedName>
        <fullName evidence="2">Uncharacterized protein</fullName>
    </submittedName>
</protein>
<name>A0A517PRJ8_9PLAN</name>
<sequence length="68" mass="7264" precursor="true">MLLKSLSASILVLGLLSPPPSSGLPESLIQPVSNTAQVEVQTEETASPICCLKRAYCCSIRRSCCRGR</sequence>
<keyword evidence="3" id="KW-1185">Reference proteome</keyword>
<evidence type="ECO:0000256" key="1">
    <source>
        <dbReference type="SAM" id="SignalP"/>
    </source>
</evidence>
<evidence type="ECO:0000313" key="2">
    <source>
        <dbReference type="EMBL" id="QDT21980.1"/>
    </source>
</evidence>
<feature type="signal peptide" evidence="1">
    <location>
        <begin position="1"/>
        <end position="23"/>
    </location>
</feature>
<dbReference type="EMBL" id="CP036266">
    <property type="protein sequence ID" value="QDT21980.1"/>
    <property type="molecule type" value="Genomic_DNA"/>
</dbReference>
<reference evidence="2 3" key="1">
    <citation type="submission" date="2019-02" db="EMBL/GenBank/DDBJ databases">
        <title>Deep-cultivation of Planctomycetes and their phenomic and genomic characterization uncovers novel biology.</title>
        <authorList>
            <person name="Wiegand S."/>
            <person name="Jogler M."/>
            <person name="Boedeker C."/>
            <person name="Pinto D."/>
            <person name="Vollmers J."/>
            <person name="Rivas-Marin E."/>
            <person name="Kohn T."/>
            <person name="Peeters S.H."/>
            <person name="Heuer A."/>
            <person name="Rast P."/>
            <person name="Oberbeckmann S."/>
            <person name="Bunk B."/>
            <person name="Jeske O."/>
            <person name="Meyerdierks A."/>
            <person name="Storesund J.E."/>
            <person name="Kallscheuer N."/>
            <person name="Luecker S."/>
            <person name="Lage O.M."/>
            <person name="Pohl T."/>
            <person name="Merkel B.J."/>
            <person name="Hornburger P."/>
            <person name="Mueller R.-W."/>
            <person name="Bruemmer F."/>
            <person name="Labrenz M."/>
            <person name="Spormann A.M."/>
            <person name="Op den Camp H."/>
            <person name="Overmann J."/>
            <person name="Amann R."/>
            <person name="Jetten M.S.M."/>
            <person name="Mascher T."/>
            <person name="Medema M.H."/>
            <person name="Devos D.P."/>
            <person name="Kaster A.-K."/>
            <person name="Ovreas L."/>
            <person name="Rohde M."/>
            <person name="Galperin M.Y."/>
            <person name="Jogler C."/>
        </authorList>
    </citation>
    <scope>NUCLEOTIDE SEQUENCE [LARGE SCALE GENOMIC DNA]</scope>
    <source>
        <strain evidence="2 3">HG66A1</strain>
    </source>
</reference>
<dbReference type="AlphaFoldDB" id="A0A517PRJ8"/>
<dbReference type="Proteomes" id="UP000320421">
    <property type="component" value="Chromosome"/>
</dbReference>
<proteinExistence type="predicted"/>
<accession>A0A517PRJ8</accession>
<feature type="chain" id="PRO_5022092407" evidence="1">
    <location>
        <begin position="24"/>
        <end position="68"/>
    </location>
</feature>
<organism evidence="2 3">
    <name type="scientific">Gimesia chilikensis</name>
    <dbReference type="NCBI Taxonomy" id="2605989"/>
    <lineage>
        <taxon>Bacteria</taxon>
        <taxon>Pseudomonadati</taxon>
        <taxon>Planctomycetota</taxon>
        <taxon>Planctomycetia</taxon>
        <taxon>Planctomycetales</taxon>
        <taxon>Planctomycetaceae</taxon>
        <taxon>Gimesia</taxon>
    </lineage>
</organism>